<feature type="compositionally biased region" description="Acidic residues" evidence="4">
    <location>
        <begin position="527"/>
        <end position="537"/>
    </location>
</feature>
<feature type="region of interest" description="Disordered" evidence="4">
    <location>
        <begin position="425"/>
        <end position="445"/>
    </location>
</feature>
<keyword evidence="2" id="KW-0597">Phosphoprotein</keyword>
<feature type="transmembrane region" description="Helical" evidence="5">
    <location>
        <begin position="950"/>
        <end position="972"/>
    </location>
</feature>
<keyword evidence="5" id="KW-0812">Transmembrane</keyword>
<feature type="region of interest" description="Disordered" evidence="4">
    <location>
        <begin position="598"/>
        <end position="630"/>
    </location>
</feature>
<accession>A0AA35TAZ1</accession>
<feature type="transmembrane region" description="Helical" evidence="5">
    <location>
        <begin position="1144"/>
        <end position="1163"/>
    </location>
</feature>
<organism evidence="6 7">
    <name type="scientific">Geodia barretti</name>
    <name type="common">Barrett's horny sponge</name>
    <dbReference type="NCBI Taxonomy" id="519541"/>
    <lineage>
        <taxon>Eukaryota</taxon>
        <taxon>Metazoa</taxon>
        <taxon>Porifera</taxon>
        <taxon>Demospongiae</taxon>
        <taxon>Heteroscleromorpha</taxon>
        <taxon>Tetractinellida</taxon>
        <taxon>Astrophorina</taxon>
        <taxon>Geodiidae</taxon>
        <taxon>Geodia</taxon>
    </lineage>
</organism>
<comment type="caution">
    <text evidence="6">The sequence shown here is derived from an EMBL/GenBank/DDBJ whole genome shotgun (WGS) entry which is preliminary data.</text>
</comment>
<feature type="compositionally biased region" description="Polar residues" evidence="4">
    <location>
        <begin position="425"/>
        <end position="434"/>
    </location>
</feature>
<comment type="similarity">
    <text evidence="1">Belongs to the zygin family.</text>
</comment>
<feature type="transmembrane region" description="Helical" evidence="5">
    <location>
        <begin position="908"/>
        <end position="929"/>
    </location>
</feature>
<keyword evidence="5" id="KW-1133">Transmembrane helix</keyword>
<keyword evidence="3" id="KW-0175">Coiled coil</keyword>
<evidence type="ECO:0000256" key="5">
    <source>
        <dbReference type="SAM" id="Phobius"/>
    </source>
</evidence>
<feature type="compositionally biased region" description="Low complexity" evidence="4">
    <location>
        <begin position="505"/>
        <end position="526"/>
    </location>
</feature>
<dbReference type="PANTHER" id="PTHR12394:SF12">
    <property type="entry name" value="LD08195P"/>
    <property type="match status" value="1"/>
</dbReference>
<evidence type="ECO:0000256" key="3">
    <source>
        <dbReference type="ARBA" id="ARBA00023054"/>
    </source>
</evidence>
<dbReference type="InterPro" id="IPR011680">
    <property type="entry name" value="FEZ"/>
</dbReference>
<name>A0AA35TAZ1_GEOBA</name>
<dbReference type="AlphaFoldDB" id="A0AA35TAZ1"/>
<dbReference type="EMBL" id="CASHTH010003408">
    <property type="protein sequence ID" value="CAI8044624.1"/>
    <property type="molecule type" value="Genomic_DNA"/>
</dbReference>
<dbReference type="GO" id="GO:0005737">
    <property type="term" value="C:cytoplasm"/>
    <property type="evidence" value="ECO:0007669"/>
    <property type="project" value="TreeGrafter"/>
</dbReference>
<feature type="compositionally biased region" description="Polar residues" evidence="4">
    <location>
        <begin position="614"/>
        <end position="629"/>
    </location>
</feature>
<proteinExistence type="inferred from homology"/>
<dbReference type="PANTHER" id="PTHR12394">
    <property type="entry name" value="ZYGIN"/>
    <property type="match status" value="1"/>
</dbReference>
<evidence type="ECO:0000256" key="1">
    <source>
        <dbReference type="ARBA" id="ARBA00006788"/>
    </source>
</evidence>
<feature type="transmembrane region" description="Helical" evidence="5">
    <location>
        <begin position="1118"/>
        <end position="1137"/>
    </location>
</feature>
<keyword evidence="7" id="KW-1185">Reference proteome</keyword>
<feature type="compositionally biased region" description="Basic and acidic residues" evidence="4">
    <location>
        <begin position="538"/>
        <end position="553"/>
    </location>
</feature>
<keyword evidence="5" id="KW-0472">Membrane</keyword>
<feature type="transmembrane region" description="Helical" evidence="5">
    <location>
        <begin position="814"/>
        <end position="836"/>
    </location>
</feature>
<feature type="region of interest" description="Disordered" evidence="4">
    <location>
        <begin position="650"/>
        <end position="684"/>
    </location>
</feature>
<feature type="transmembrane region" description="Helical" evidence="5">
    <location>
        <begin position="992"/>
        <end position="1016"/>
    </location>
</feature>
<evidence type="ECO:0000313" key="7">
    <source>
        <dbReference type="Proteomes" id="UP001174909"/>
    </source>
</evidence>
<evidence type="ECO:0000256" key="2">
    <source>
        <dbReference type="ARBA" id="ARBA00022553"/>
    </source>
</evidence>
<feature type="region of interest" description="Disordered" evidence="4">
    <location>
        <begin position="165"/>
        <end position="203"/>
    </location>
</feature>
<reference evidence="6" key="1">
    <citation type="submission" date="2023-03" db="EMBL/GenBank/DDBJ databases">
        <authorList>
            <person name="Steffen K."/>
            <person name="Cardenas P."/>
        </authorList>
    </citation>
    <scope>NUCLEOTIDE SEQUENCE</scope>
</reference>
<feature type="region of interest" description="Disordered" evidence="4">
    <location>
        <begin position="496"/>
        <end position="580"/>
    </location>
</feature>
<sequence>MEDSVGGCGKEAAKARDLAFDDWSACREDGLQLDGVSHRDSYAISETGDTAGAMPTDSVGVCGTPGGARPQLFLSEALNDTHWGEDEGPTMNRALPSNDWATFSPVNSSSSHHAVADTPGSWMQTIAESSEDNPAITSHNDVVPDVSPGWQAFSLRGELAATSLSSCTTSTPAGDGGLSLDTADRTRSNEPYRNQPRDSNSAVTTDSLCRSCVAVFRHCFTGGQGATSDCYRVRKREGREGEKGSRLVAADCASDWQCLRDDKFAKLLWRWSQTSLHHPPPSSCQHRLTSLLGGGPSVNESEGAAGVGSVALPLGDEEKFDWTPPDRRRKSVSPDVVPNLFRPRKESLVDVDFDHDRAASGLAVLSEVELKRMCDEMTSKFSRLSAELLTGLQARDILAGEMEAKNRFVSALLRVQQLRLSQDVNGGSGPQWTWSHKKRDDEPSASPYLQTVIPYKIPGGLKWRTDTLTLLTKVLKAIAEGSNTVPKLMAEYLQSESQKGGVVRTESNTQTMSSQESESEQQSSPQEEQEGDQEEEEPRVSEPEEQHEGKETVDDNGGGSPSSGATGGVVRPRSGRIVEPAPPTYEEALTFFVKDAAGNGSSSGTRGPLAVTESPANGNTGANGRSRPSLSDDYEMAERLQQEEIQRCAALQSRERSASLSATGPFAGGRPSRNEGGRWSVSSAPGDIRSVHRIQALDRSRFSPRGQLRSIPEDEEMVIGDAGTQRRRPPPDTCARACCYYSCFGFALFTDRLSPTLRLAWKEGSRQVIKTALPVFSTPWRYLFLSLQLMVVAACIILSFASTPLSGENIVRNASLVACLLAVIVERFISWCGCLGSKKGTYNRFSDITRNLLTDVFLYPAVVASIMNALNTRSYNVVVSLWDESVYANISDAGTVRRDDAINFSVNLLIVLLFVLVVHVLRLWHLGSIAKTLMREFKKKVSGARSTARVFLILFFVHVLICSIVQILYLLLLGYRMHIETSDPSQPQVLGVSAYLLVMMISGELLPLVGIFMYFISAQKWAEEFPIAFFLDRIPSAQSLSLDISHERVEHKFKRLHESNMQCSGCIFGLIHPLVSPLQMILNISFLGLWVLFAFTYPVTSVSRSSLDLFLSDFSHDIFGVVATAVVYGLVVILSFLTNLLPLIYGFLGLAMLPFWILFYIIVGCSSLCSKKS</sequence>
<feature type="compositionally biased region" description="Gly residues" evidence="4">
    <location>
        <begin position="556"/>
        <end position="567"/>
    </location>
</feature>
<dbReference type="Proteomes" id="UP001174909">
    <property type="component" value="Unassembled WGS sequence"/>
</dbReference>
<gene>
    <name evidence="6" type="ORF">GBAR_LOCUS24730</name>
</gene>
<evidence type="ECO:0000256" key="4">
    <source>
        <dbReference type="SAM" id="MobiDB-lite"/>
    </source>
</evidence>
<dbReference type="Pfam" id="PF07763">
    <property type="entry name" value="FEZ"/>
    <property type="match status" value="1"/>
</dbReference>
<evidence type="ECO:0000313" key="6">
    <source>
        <dbReference type="EMBL" id="CAI8044624.1"/>
    </source>
</evidence>
<protein>
    <submittedName>
        <fullName evidence="6">Fasciculation and elongation protein zeta-2</fullName>
    </submittedName>
</protein>
<feature type="transmembrane region" description="Helical" evidence="5">
    <location>
        <begin position="1080"/>
        <end position="1098"/>
    </location>
</feature>
<feature type="compositionally biased region" description="Polar residues" evidence="4">
    <location>
        <begin position="191"/>
        <end position="203"/>
    </location>
</feature>
<feature type="transmembrane region" description="Helical" evidence="5">
    <location>
        <begin position="782"/>
        <end position="802"/>
    </location>
</feature>